<name>A0A0F9DII8_9ZZZZ</name>
<evidence type="ECO:0000313" key="1">
    <source>
        <dbReference type="EMBL" id="KKL11813.1"/>
    </source>
</evidence>
<organism evidence="1">
    <name type="scientific">marine sediment metagenome</name>
    <dbReference type="NCBI Taxonomy" id="412755"/>
    <lineage>
        <taxon>unclassified sequences</taxon>
        <taxon>metagenomes</taxon>
        <taxon>ecological metagenomes</taxon>
    </lineage>
</organism>
<comment type="caution">
    <text evidence="1">The sequence shown here is derived from an EMBL/GenBank/DDBJ whole genome shotgun (WGS) entry which is preliminary data.</text>
</comment>
<accession>A0A0F9DII8</accession>
<protein>
    <submittedName>
        <fullName evidence="1">Uncharacterized protein</fullName>
    </submittedName>
</protein>
<sequence>LFGDVADEVRLFVFAADFSPLTIQGSLGAFANPVNLMRSAGAILRAAKGERVWLKLAASEPEWIQRYAMSKGRAPGARAVRAVGEIAKETQGLERAPGVIGRSLRALNNKMMDMVGIMEYNGWKGDARLLEKWGGVDEAGNFIRSQAVADKEAAVVWSRIIPELMQGERGVSVKRAKLERLPFISTSFIASPALFLKDVTSAMLHFGVSTKLSPGARFQALSGREQLSLLRLLNMVGTMMGASASSAVLSAKSRGWSPEEAVMKVFDPTSPQFMSIILADKGQIGLGGPFRSFITNTFGSKDNSGNWVPFAGIMPMVSLAQGDVLPRFWKGKLAPSVGFVVDMLQNKDYRGREIFGDKYPINILESLWYAAEAHSPITAGTASEMLRTGQEITPTSLAVNVGAQVAGQNYKEVSTYDEVRMARDDVAHQHYNKNWEDLESGQRTFLRD</sequence>
<gene>
    <name evidence="1" type="ORF">LCGC14_2542020</name>
</gene>
<proteinExistence type="predicted"/>
<reference evidence="1" key="1">
    <citation type="journal article" date="2015" name="Nature">
        <title>Complex archaea that bridge the gap between prokaryotes and eukaryotes.</title>
        <authorList>
            <person name="Spang A."/>
            <person name="Saw J.H."/>
            <person name="Jorgensen S.L."/>
            <person name="Zaremba-Niedzwiedzka K."/>
            <person name="Martijn J."/>
            <person name="Lind A.E."/>
            <person name="van Eijk R."/>
            <person name="Schleper C."/>
            <person name="Guy L."/>
            <person name="Ettema T.J."/>
        </authorList>
    </citation>
    <scope>NUCLEOTIDE SEQUENCE</scope>
</reference>
<dbReference type="EMBL" id="LAZR01041506">
    <property type="protein sequence ID" value="KKL11813.1"/>
    <property type="molecule type" value="Genomic_DNA"/>
</dbReference>
<feature type="non-terminal residue" evidence="1">
    <location>
        <position position="1"/>
    </location>
</feature>
<dbReference type="AlphaFoldDB" id="A0A0F9DII8"/>